<proteinExistence type="predicted"/>
<sequence length="154" mass="17834">MRTVVLAAIRAYQRFVSPYKGFCCAYRQHTGRASCSTLGYRVIRRHGVVGGLTLLRQRTYRCGVSHRRFAFRSQRLHPERGVCDCDLPCDSDCDLPSGRGLSKVCDFLSCCDCGGCDWPRRERRDHRRKSMEKEKYVYIPPQRRSPPKRRDGEA</sequence>
<dbReference type="Proteomes" id="UP000529637">
    <property type="component" value="Unassembled WGS sequence"/>
</dbReference>
<dbReference type="SMART" id="SM01234">
    <property type="entry name" value="Haemolytic"/>
    <property type="match status" value="1"/>
</dbReference>
<dbReference type="RefSeq" id="WP_176067131.1">
    <property type="nucleotide sequence ID" value="NZ_JABWMJ010000002.1"/>
</dbReference>
<reference evidence="2 3" key="1">
    <citation type="submission" date="2020-06" db="EMBL/GenBank/DDBJ databases">
        <title>Schlegella sp. ID0723 isolated from air conditioner.</title>
        <authorList>
            <person name="Kim D.Y."/>
            <person name="Kim D.-U."/>
        </authorList>
    </citation>
    <scope>NUCLEOTIDE SEQUENCE [LARGE SCALE GENOMIC DNA]</scope>
    <source>
        <strain evidence="2 3">ID0723</strain>
    </source>
</reference>
<evidence type="ECO:0000313" key="2">
    <source>
        <dbReference type="EMBL" id="NUZ05352.1"/>
    </source>
</evidence>
<dbReference type="Pfam" id="PF01809">
    <property type="entry name" value="YidD"/>
    <property type="match status" value="1"/>
</dbReference>
<comment type="caution">
    <text evidence="2">The sequence shown here is derived from an EMBL/GenBank/DDBJ whole genome shotgun (WGS) entry which is preliminary data.</text>
</comment>
<evidence type="ECO:0000313" key="3">
    <source>
        <dbReference type="Proteomes" id="UP000529637"/>
    </source>
</evidence>
<gene>
    <name evidence="2" type="primary">yidD</name>
    <name evidence="2" type="ORF">HQN59_06210</name>
</gene>
<dbReference type="EMBL" id="JABWMJ010000002">
    <property type="protein sequence ID" value="NUZ05352.1"/>
    <property type="molecule type" value="Genomic_DNA"/>
</dbReference>
<evidence type="ECO:0000256" key="1">
    <source>
        <dbReference type="SAM" id="MobiDB-lite"/>
    </source>
</evidence>
<dbReference type="AlphaFoldDB" id="A0A7Y6NLH2"/>
<dbReference type="InterPro" id="IPR002696">
    <property type="entry name" value="Membr_insert_effic_factor_YidD"/>
</dbReference>
<feature type="region of interest" description="Disordered" evidence="1">
    <location>
        <begin position="124"/>
        <end position="154"/>
    </location>
</feature>
<protein>
    <submittedName>
        <fullName evidence="2">Membrane protein insertion efficiency factor YidD</fullName>
    </submittedName>
</protein>
<name>A0A7Y6NLH2_9BURK</name>
<keyword evidence="3" id="KW-1185">Reference proteome</keyword>
<dbReference type="NCBIfam" id="TIGR00278">
    <property type="entry name" value="membrane protein insertion efficiency factor YidD"/>
    <property type="match status" value="1"/>
</dbReference>
<organism evidence="2 3">
    <name type="scientific">Piscinibacter koreensis</name>
    <dbReference type="NCBI Taxonomy" id="2742824"/>
    <lineage>
        <taxon>Bacteria</taxon>
        <taxon>Pseudomonadati</taxon>
        <taxon>Pseudomonadota</taxon>
        <taxon>Betaproteobacteria</taxon>
        <taxon>Burkholderiales</taxon>
        <taxon>Sphaerotilaceae</taxon>
        <taxon>Piscinibacter</taxon>
    </lineage>
</organism>
<accession>A0A7Y6NLH2</accession>